<dbReference type="Proteomes" id="UP000427906">
    <property type="component" value="Chromosome"/>
</dbReference>
<dbReference type="PANTHER" id="PTHR43304:SF1">
    <property type="entry name" value="PAC DOMAIN-CONTAINING PROTEIN"/>
    <property type="match status" value="1"/>
</dbReference>
<keyword evidence="3" id="KW-0597">Phosphoprotein</keyword>
<dbReference type="Gene3D" id="3.30.450.20">
    <property type="entry name" value="PAS domain"/>
    <property type="match status" value="1"/>
</dbReference>
<accession>A0A5K7YSP8</accession>
<evidence type="ECO:0000313" key="8">
    <source>
        <dbReference type="Proteomes" id="UP000427906"/>
    </source>
</evidence>
<dbReference type="InterPro" id="IPR035965">
    <property type="entry name" value="PAS-like_dom_sf"/>
</dbReference>
<keyword evidence="8" id="KW-1185">Reference proteome</keyword>
<sequence>MKTKQSYYEKFVEKVQDLRQERRKRKVAEKALLKSQKRYERLVSTIPCALYDYVRWPDGRTRFLYISSHCMDIFEHDADSIIGNPGLLWGMVHPEDAQRLNREDLEANQARTRFHSEVRLILPSGKIKWIELTSMPSGQEFESQTIWSGVILDITERKEAEEERNQLVVELQSALLEVKTLSGFLPICASCKKIRDDKGYWNQIEAYIESRSEAEFSHGICPDCAQQLYPELELTAK</sequence>
<evidence type="ECO:0000259" key="6">
    <source>
        <dbReference type="PROSITE" id="PS50113"/>
    </source>
</evidence>
<evidence type="ECO:0000256" key="1">
    <source>
        <dbReference type="ARBA" id="ARBA00000085"/>
    </source>
</evidence>
<evidence type="ECO:0000256" key="3">
    <source>
        <dbReference type="ARBA" id="ARBA00022553"/>
    </source>
</evidence>
<dbReference type="PANTHER" id="PTHR43304">
    <property type="entry name" value="PHYTOCHROME-LIKE PROTEIN CPH1"/>
    <property type="match status" value="1"/>
</dbReference>
<feature type="domain" description="PAC" evidence="6">
    <location>
        <begin position="114"/>
        <end position="166"/>
    </location>
</feature>
<name>A0A5K7YSP8_9BACT</name>
<dbReference type="InterPro" id="IPR000700">
    <property type="entry name" value="PAS-assoc_C"/>
</dbReference>
<dbReference type="PROSITE" id="PS50113">
    <property type="entry name" value="PAC"/>
    <property type="match status" value="1"/>
</dbReference>
<protein>
    <recommendedName>
        <fullName evidence="2">histidine kinase</fullName>
        <ecNumber evidence="2">2.7.13.3</ecNumber>
    </recommendedName>
</protein>
<evidence type="ECO:0000256" key="5">
    <source>
        <dbReference type="ARBA" id="ARBA00022777"/>
    </source>
</evidence>
<evidence type="ECO:0000256" key="4">
    <source>
        <dbReference type="ARBA" id="ARBA00022679"/>
    </source>
</evidence>
<comment type="catalytic activity">
    <reaction evidence="1">
        <text>ATP + protein L-histidine = ADP + protein N-phospho-L-histidine.</text>
        <dbReference type="EC" id="2.7.13.3"/>
    </reaction>
</comment>
<dbReference type="EC" id="2.7.13.3" evidence="2"/>
<dbReference type="NCBIfam" id="TIGR00229">
    <property type="entry name" value="sensory_box"/>
    <property type="match status" value="1"/>
</dbReference>
<keyword evidence="5" id="KW-0418">Kinase</keyword>
<evidence type="ECO:0000313" key="7">
    <source>
        <dbReference type="EMBL" id="BBO72366.1"/>
    </source>
</evidence>
<dbReference type="Pfam" id="PF08447">
    <property type="entry name" value="PAS_3"/>
    <property type="match status" value="1"/>
</dbReference>
<evidence type="ECO:0000256" key="2">
    <source>
        <dbReference type="ARBA" id="ARBA00012438"/>
    </source>
</evidence>
<dbReference type="KEGG" id="dalk:DSCA_62960"/>
<keyword evidence="4" id="KW-0808">Transferase</keyword>
<dbReference type="EMBL" id="AP021874">
    <property type="protein sequence ID" value="BBO72366.1"/>
    <property type="molecule type" value="Genomic_DNA"/>
</dbReference>
<reference evidence="7 8" key="1">
    <citation type="submission" date="2019-11" db="EMBL/GenBank/DDBJ databases">
        <title>Comparative genomics of hydrocarbon-degrading Desulfosarcina strains.</title>
        <authorList>
            <person name="Watanabe M."/>
            <person name="Kojima H."/>
            <person name="Fukui M."/>
        </authorList>
    </citation>
    <scope>NUCLEOTIDE SEQUENCE [LARGE SCALE GENOMIC DNA]</scope>
    <source>
        <strain evidence="7 8">PL12</strain>
    </source>
</reference>
<organism evidence="7 8">
    <name type="scientific">Desulfosarcina alkanivorans</name>
    <dbReference type="NCBI Taxonomy" id="571177"/>
    <lineage>
        <taxon>Bacteria</taxon>
        <taxon>Pseudomonadati</taxon>
        <taxon>Thermodesulfobacteriota</taxon>
        <taxon>Desulfobacteria</taxon>
        <taxon>Desulfobacterales</taxon>
        <taxon>Desulfosarcinaceae</taxon>
        <taxon>Desulfosarcina</taxon>
    </lineage>
</organism>
<gene>
    <name evidence="7" type="ORF">DSCA_62960</name>
</gene>
<dbReference type="InterPro" id="IPR013655">
    <property type="entry name" value="PAS_fold_3"/>
</dbReference>
<dbReference type="CDD" id="cd00130">
    <property type="entry name" value="PAS"/>
    <property type="match status" value="1"/>
</dbReference>
<dbReference type="InterPro" id="IPR052162">
    <property type="entry name" value="Sensor_kinase/Photoreceptor"/>
</dbReference>
<dbReference type="AlphaFoldDB" id="A0A5K7YSP8"/>
<dbReference type="InterPro" id="IPR000014">
    <property type="entry name" value="PAS"/>
</dbReference>
<dbReference type="SUPFAM" id="SSF55785">
    <property type="entry name" value="PYP-like sensor domain (PAS domain)"/>
    <property type="match status" value="1"/>
</dbReference>
<proteinExistence type="predicted"/>
<dbReference type="GO" id="GO:0004673">
    <property type="term" value="F:protein histidine kinase activity"/>
    <property type="evidence" value="ECO:0007669"/>
    <property type="project" value="UniProtKB-EC"/>
</dbReference>
<dbReference type="RefSeq" id="WP_167528081.1">
    <property type="nucleotide sequence ID" value="NZ_AP021874.1"/>
</dbReference>